<evidence type="ECO:0008006" key="3">
    <source>
        <dbReference type="Google" id="ProtNLM"/>
    </source>
</evidence>
<comment type="caution">
    <text evidence="1">The sequence shown here is derived from an EMBL/GenBank/DDBJ whole genome shotgun (WGS) entry which is preliminary data.</text>
</comment>
<reference evidence="1 2" key="1">
    <citation type="submission" date="2017-11" db="EMBL/GenBank/DDBJ databases">
        <title>De-novo sequencing of pomegranate (Punica granatum L.) genome.</title>
        <authorList>
            <person name="Akparov Z."/>
            <person name="Amiraslanov A."/>
            <person name="Hajiyeva S."/>
            <person name="Abbasov M."/>
            <person name="Kaur K."/>
            <person name="Hamwieh A."/>
            <person name="Solovyev V."/>
            <person name="Salamov A."/>
            <person name="Braich B."/>
            <person name="Kosarev P."/>
            <person name="Mahmoud A."/>
            <person name="Hajiyev E."/>
            <person name="Babayeva S."/>
            <person name="Izzatullayeva V."/>
            <person name="Mammadov A."/>
            <person name="Mammadov A."/>
            <person name="Sharifova S."/>
            <person name="Ojaghi J."/>
            <person name="Eynullazada K."/>
            <person name="Bayramov B."/>
            <person name="Abdulazimova A."/>
            <person name="Shahmuradov I."/>
        </authorList>
    </citation>
    <scope>NUCLEOTIDE SEQUENCE [LARGE SCALE GENOMIC DNA]</scope>
    <source>
        <strain evidence="2">cv. AG2017</strain>
        <tissue evidence="1">Leaf</tissue>
    </source>
</reference>
<sequence length="87" mass="9928">MATGTRNQEMNKLVAALEEQDKAMVKLKNHTSNRIDHITEMIRRAPQWHQSYMRSLGVEGKTVSWNEYVAAVVSRFGDSGYEDPMEG</sequence>
<accession>A0A2I0KPW4</accession>
<proteinExistence type="predicted"/>
<dbReference type="EMBL" id="PGOL01000438">
    <property type="protein sequence ID" value="PKI70538.1"/>
    <property type="molecule type" value="Genomic_DNA"/>
</dbReference>
<gene>
    <name evidence="1" type="ORF">CRG98_009043</name>
</gene>
<keyword evidence="2" id="KW-1185">Reference proteome</keyword>
<dbReference type="AlphaFoldDB" id="A0A2I0KPW4"/>
<organism evidence="1 2">
    <name type="scientific">Punica granatum</name>
    <name type="common">Pomegranate</name>
    <dbReference type="NCBI Taxonomy" id="22663"/>
    <lineage>
        <taxon>Eukaryota</taxon>
        <taxon>Viridiplantae</taxon>
        <taxon>Streptophyta</taxon>
        <taxon>Embryophyta</taxon>
        <taxon>Tracheophyta</taxon>
        <taxon>Spermatophyta</taxon>
        <taxon>Magnoliopsida</taxon>
        <taxon>eudicotyledons</taxon>
        <taxon>Gunneridae</taxon>
        <taxon>Pentapetalae</taxon>
        <taxon>rosids</taxon>
        <taxon>malvids</taxon>
        <taxon>Myrtales</taxon>
        <taxon>Lythraceae</taxon>
        <taxon>Punica</taxon>
    </lineage>
</organism>
<evidence type="ECO:0000313" key="2">
    <source>
        <dbReference type="Proteomes" id="UP000233551"/>
    </source>
</evidence>
<name>A0A2I0KPW4_PUNGR</name>
<protein>
    <recommendedName>
        <fullName evidence="3">Retrotransposon gag domain-containing protein</fullName>
    </recommendedName>
</protein>
<evidence type="ECO:0000313" key="1">
    <source>
        <dbReference type="EMBL" id="PKI70538.1"/>
    </source>
</evidence>
<dbReference type="Proteomes" id="UP000233551">
    <property type="component" value="Unassembled WGS sequence"/>
</dbReference>